<dbReference type="AlphaFoldDB" id="A0A9X4QZF6"/>
<keyword evidence="2" id="KW-1185">Reference proteome</keyword>
<evidence type="ECO:0000313" key="2">
    <source>
        <dbReference type="Proteomes" id="UP001152422"/>
    </source>
</evidence>
<dbReference type="Proteomes" id="UP001152422">
    <property type="component" value="Unassembled WGS sequence"/>
</dbReference>
<dbReference type="EMBL" id="JAMBQA010000005">
    <property type="protein sequence ID" value="MDG0846568.1"/>
    <property type="molecule type" value="Genomic_DNA"/>
</dbReference>
<reference evidence="1" key="1">
    <citation type="submission" date="2022-05" db="EMBL/GenBank/DDBJ databases">
        <title>Comparative genomics of Staphylococcus equorum isolates.</title>
        <authorList>
            <person name="Luelf R.H."/>
        </authorList>
    </citation>
    <scope>NUCLEOTIDE SEQUENCE</scope>
    <source>
        <strain evidence="1">TMW 2.2497</strain>
    </source>
</reference>
<sequence length="91" mass="9236">MLYEAFNGGVSASSAANTVVDTLGSFILAEEVGAATAAITQSITVIANKGQISWAQVGSGLTDIANAVLQFTPCAKFGDVISALWNVSSLL</sequence>
<accession>A0A9X4QZF6</accession>
<protein>
    <submittedName>
        <fullName evidence="1">Uncharacterized protein</fullName>
    </submittedName>
</protein>
<dbReference type="RefSeq" id="WP_277583382.1">
    <property type="nucleotide sequence ID" value="NZ_JAMBPY010000005.1"/>
</dbReference>
<proteinExistence type="predicted"/>
<name>A0A9X4QZF6_9STAP</name>
<gene>
    <name evidence="1" type="ORF">M4L89_10080</name>
</gene>
<comment type="caution">
    <text evidence="1">The sequence shown here is derived from an EMBL/GenBank/DDBJ whole genome shotgun (WGS) entry which is preliminary data.</text>
</comment>
<evidence type="ECO:0000313" key="1">
    <source>
        <dbReference type="EMBL" id="MDG0846568.1"/>
    </source>
</evidence>
<organism evidence="1 2">
    <name type="scientific">Staphylococcus equorum</name>
    <dbReference type="NCBI Taxonomy" id="246432"/>
    <lineage>
        <taxon>Bacteria</taxon>
        <taxon>Bacillati</taxon>
        <taxon>Bacillota</taxon>
        <taxon>Bacilli</taxon>
        <taxon>Bacillales</taxon>
        <taxon>Staphylococcaceae</taxon>
        <taxon>Staphylococcus</taxon>
    </lineage>
</organism>